<organism evidence="5 6">
    <name type="scientific">Laodelphax striatellus</name>
    <name type="common">Small brown planthopper</name>
    <name type="synonym">Delphax striatella</name>
    <dbReference type="NCBI Taxonomy" id="195883"/>
    <lineage>
        <taxon>Eukaryota</taxon>
        <taxon>Metazoa</taxon>
        <taxon>Ecdysozoa</taxon>
        <taxon>Arthropoda</taxon>
        <taxon>Hexapoda</taxon>
        <taxon>Insecta</taxon>
        <taxon>Pterygota</taxon>
        <taxon>Neoptera</taxon>
        <taxon>Paraneoptera</taxon>
        <taxon>Hemiptera</taxon>
        <taxon>Auchenorrhyncha</taxon>
        <taxon>Fulgoroidea</taxon>
        <taxon>Delphacidae</taxon>
        <taxon>Criomorphinae</taxon>
        <taxon>Laodelphax</taxon>
    </lineage>
</organism>
<name>A0A482XQJ7_LAOST</name>
<reference evidence="5 6" key="1">
    <citation type="journal article" date="2017" name="Gigascience">
        <title>Genome sequence of the small brown planthopper, Laodelphax striatellus.</title>
        <authorList>
            <person name="Zhu J."/>
            <person name="Jiang F."/>
            <person name="Wang X."/>
            <person name="Yang P."/>
            <person name="Bao Y."/>
            <person name="Zhao W."/>
            <person name="Wang W."/>
            <person name="Lu H."/>
            <person name="Wang Q."/>
            <person name="Cui N."/>
            <person name="Li J."/>
            <person name="Chen X."/>
            <person name="Luo L."/>
            <person name="Yu J."/>
            <person name="Kang L."/>
            <person name="Cui F."/>
        </authorList>
    </citation>
    <scope>NUCLEOTIDE SEQUENCE [LARGE SCALE GENOMIC DNA]</scope>
    <source>
        <strain evidence="5">Lst14</strain>
    </source>
</reference>
<sequence>MIENGMVEWLIEKMKSEQNRSYTLEYSSALLMNLCLHNEARQRFPPLLLTTLIQLLDSPHTQIVPVISGTLYCLLTRDEVNNVAKDLNLERTIQVHIQRFSAEPAMVRQLETLLKLHKGELPPDAIQTISEEPNEDEMVIRNKISCNRQKQG</sequence>
<gene>
    <name evidence="5" type="ORF">LSTR_LSTR015065</name>
</gene>
<evidence type="ECO:0000256" key="3">
    <source>
        <dbReference type="ARBA" id="ARBA00023273"/>
    </source>
</evidence>
<evidence type="ECO:0000313" key="5">
    <source>
        <dbReference type="EMBL" id="RZF47698.1"/>
    </source>
</evidence>
<comment type="caution">
    <text evidence="5">The sequence shown here is derived from an EMBL/GenBank/DDBJ whole genome shotgun (WGS) entry which is preliminary data.</text>
</comment>
<dbReference type="Proteomes" id="UP000291343">
    <property type="component" value="Unassembled WGS sequence"/>
</dbReference>
<dbReference type="InterPro" id="IPR016024">
    <property type="entry name" value="ARM-type_fold"/>
</dbReference>
<keyword evidence="6" id="KW-1185">Reference proteome</keyword>
<dbReference type="InParanoid" id="A0A482XQJ7"/>
<dbReference type="GO" id="GO:0036064">
    <property type="term" value="C:ciliary basal body"/>
    <property type="evidence" value="ECO:0007669"/>
    <property type="project" value="InterPro"/>
</dbReference>
<dbReference type="OrthoDB" id="538223at2759"/>
<protein>
    <recommendedName>
        <fullName evidence="4">LisH domain-containing protein</fullName>
    </recommendedName>
</protein>
<dbReference type="SUPFAM" id="SSF48371">
    <property type="entry name" value="ARM repeat"/>
    <property type="match status" value="1"/>
</dbReference>
<evidence type="ECO:0000256" key="1">
    <source>
        <dbReference type="ARBA" id="ARBA00004120"/>
    </source>
</evidence>
<dbReference type="PANTHER" id="PTHR14881">
    <property type="entry name" value="LISH DOMAIN-CONTAINING PROTEIN ARMC9"/>
    <property type="match status" value="1"/>
</dbReference>
<evidence type="ECO:0000313" key="6">
    <source>
        <dbReference type="Proteomes" id="UP000291343"/>
    </source>
</evidence>
<dbReference type="AlphaFoldDB" id="A0A482XQJ7"/>
<dbReference type="Gene3D" id="1.25.10.10">
    <property type="entry name" value="Leucine-rich Repeat Variant"/>
    <property type="match status" value="1"/>
</dbReference>
<dbReference type="STRING" id="195883.A0A482XQJ7"/>
<dbReference type="Pfam" id="PF21050">
    <property type="entry name" value="ARMC9_ARM"/>
    <property type="match status" value="1"/>
</dbReference>
<keyword evidence="2" id="KW-0970">Cilium biogenesis/degradation</keyword>
<dbReference type="GO" id="GO:0005814">
    <property type="term" value="C:centriole"/>
    <property type="evidence" value="ECO:0007669"/>
    <property type="project" value="TreeGrafter"/>
</dbReference>
<keyword evidence="3" id="KW-0966">Cell projection</keyword>
<dbReference type="InterPro" id="IPR011989">
    <property type="entry name" value="ARM-like"/>
</dbReference>
<dbReference type="PANTHER" id="PTHR14881:SF4">
    <property type="entry name" value="LISH DOMAIN-CONTAINING PROTEIN ARMC9"/>
    <property type="match status" value="1"/>
</dbReference>
<dbReference type="InterPro" id="IPR048959">
    <property type="entry name" value="ARMC9_ARM_dom"/>
</dbReference>
<dbReference type="SMR" id="A0A482XQJ7"/>
<dbReference type="GO" id="GO:0060271">
    <property type="term" value="P:cilium assembly"/>
    <property type="evidence" value="ECO:0007669"/>
    <property type="project" value="InterPro"/>
</dbReference>
<feature type="domain" description="LisH" evidence="4">
    <location>
        <begin position="1"/>
        <end position="115"/>
    </location>
</feature>
<dbReference type="GO" id="GO:0005813">
    <property type="term" value="C:centrosome"/>
    <property type="evidence" value="ECO:0007669"/>
    <property type="project" value="UniProtKB-SubCell"/>
</dbReference>
<dbReference type="InterPro" id="IPR040369">
    <property type="entry name" value="ARMC9"/>
</dbReference>
<dbReference type="EMBL" id="QKKF02003422">
    <property type="protein sequence ID" value="RZF47698.1"/>
    <property type="molecule type" value="Genomic_DNA"/>
</dbReference>
<evidence type="ECO:0000259" key="4">
    <source>
        <dbReference type="Pfam" id="PF21050"/>
    </source>
</evidence>
<accession>A0A482XQJ7</accession>
<dbReference type="GO" id="GO:0097542">
    <property type="term" value="C:ciliary tip"/>
    <property type="evidence" value="ECO:0007669"/>
    <property type="project" value="TreeGrafter"/>
</dbReference>
<evidence type="ECO:0000256" key="2">
    <source>
        <dbReference type="ARBA" id="ARBA00022794"/>
    </source>
</evidence>
<proteinExistence type="predicted"/>
<comment type="subcellular location">
    <subcellularLocation>
        <location evidence="1">Cytoplasm</location>
        <location evidence="1">Cytoskeleton</location>
        <location evidence="1">Cilium basal body</location>
    </subcellularLocation>
</comment>